<evidence type="ECO:0000313" key="1">
    <source>
        <dbReference type="EMBL" id="KAF2120368.1"/>
    </source>
</evidence>
<accession>A0A6A5ZQ56</accession>
<evidence type="ECO:0000313" key="2">
    <source>
        <dbReference type="Proteomes" id="UP000799770"/>
    </source>
</evidence>
<proteinExistence type="predicted"/>
<organism evidence="1 2">
    <name type="scientific">Lophiotrema nucula</name>
    <dbReference type="NCBI Taxonomy" id="690887"/>
    <lineage>
        <taxon>Eukaryota</taxon>
        <taxon>Fungi</taxon>
        <taxon>Dikarya</taxon>
        <taxon>Ascomycota</taxon>
        <taxon>Pezizomycotina</taxon>
        <taxon>Dothideomycetes</taxon>
        <taxon>Pleosporomycetidae</taxon>
        <taxon>Pleosporales</taxon>
        <taxon>Lophiotremataceae</taxon>
        <taxon>Lophiotrema</taxon>
    </lineage>
</organism>
<keyword evidence="2" id="KW-1185">Reference proteome</keyword>
<dbReference type="AlphaFoldDB" id="A0A6A5ZQ56"/>
<name>A0A6A5ZQ56_9PLEO</name>
<dbReference type="Proteomes" id="UP000799770">
    <property type="component" value="Unassembled WGS sequence"/>
</dbReference>
<gene>
    <name evidence="1" type="ORF">BDV96DRAFT_674696</name>
</gene>
<dbReference type="EMBL" id="ML977314">
    <property type="protein sequence ID" value="KAF2120368.1"/>
    <property type="molecule type" value="Genomic_DNA"/>
</dbReference>
<reference evidence="1" key="1">
    <citation type="journal article" date="2020" name="Stud. Mycol.">
        <title>101 Dothideomycetes genomes: a test case for predicting lifestyles and emergence of pathogens.</title>
        <authorList>
            <person name="Haridas S."/>
            <person name="Albert R."/>
            <person name="Binder M."/>
            <person name="Bloem J."/>
            <person name="Labutti K."/>
            <person name="Salamov A."/>
            <person name="Andreopoulos B."/>
            <person name="Baker S."/>
            <person name="Barry K."/>
            <person name="Bills G."/>
            <person name="Bluhm B."/>
            <person name="Cannon C."/>
            <person name="Castanera R."/>
            <person name="Culley D."/>
            <person name="Daum C."/>
            <person name="Ezra D."/>
            <person name="Gonzalez J."/>
            <person name="Henrissat B."/>
            <person name="Kuo A."/>
            <person name="Liang C."/>
            <person name="Lipzen A."/>
            <person name="Lutzoni F."/>
            <person name="Magnuson J."/>
            <person name="Mondo S."/>
            <person name="Nolan M."/>
            <person name="Ohm R."/>
            <person name="Pangilinan J."/>
            <person name="Park H.-J."/>
            <person name="Ramirez L."/>
            <person name="Alfaro M."/>
            <person name="Sun H."/>
            <person name="Tritt A."/>
            <person name="Yoshinaga Y."/>
            <person name="Zwiers L.-H."/>
            <person name="Turgeon B."/>
            <person name="Goodwin S."/>
            <person name="Spatafora J."/>
            <person name="Crous P."/>
            <person name="Grigoriev I."/>
        </authorList>
    </citation>
    <scope>NUCLEOTIDE SEQUENCE</scope>
    <source>
        <strain evidence="1">CBS 627.86</strain>
    </source>
</reference>
<sequence>MATPFFSTTAMDTTRKRKWQDSAALTSNAPVLSGPIEQFSQVLEGVLKVMRRLRIRMGLVKRHRSIMKSVPQASFGGLPQELIDSICDNLGTSDIANIVIAFQICTDRTPAAAFTTCIFRKVIIHIDDDGVHPTTLHTLRTYAQCIKSVTVRAMGVNAVGEDIGRVLKLLEKVQMQSLFIPSGDKWSLPAQTLLGEFLDVHDGIMSLRIPDTYIRFPREQSLVLCWDTGVELAARNVRSSKLRHIVIQPTASKALAQKVIDNNRDVTVLRVFRKSTSYRIELPNYRNIITSLGIQWWNVKHLQFDSVNLFVRERDRGITKCLFNPKTLAISYCERAGEFLTWLATSNQTRSLTHLMMTTQAYPKGMTWAWNDRMSQDMEGVHDVLAKGGCALEFLQLDLNQWDKDNRQQACMENDVIPAIEAQTPSLRYLSLRWYGHEDVFLTGDDMGGKRGRTPGCTATTPYLTTLGPQKDAPRYEDQLIEAHIVDESCIPDLVCLGSENLLKCLHKRRRG</sequence>
<protein>
    <submittedName>
        <fullName evidence="1">Uncharacterized protein</fullName>
    </submittedName>
</protein>